<gene>
    <name evidence="1" type="ORF">M9H77_07183</name>
</gene>
<proteinExistence type="predicted"/>
<dbReference type="EMBL" id="CM044702">
    <property type="protein sequence ID" value="KAI5676233.1"/>
    <property type="molecule type" value="Genomic_DNA"/>
</dbReference>
<evidence type="ECO:0000313" key="2">
    <source>
        <dbReference type="Proteomes" id="UP001060085"/>
    </source>
</evidence>
<accession>A0ACC0BUH2</accession>
<name>A0ACC0BUH2_CATRO</name>
<dbReference type="Proteomes" id="UP001060085">
    <property type="component" value="Linkage Group LG02"/>
</dbReference>
<sequence>MVVAMESMLMVEATIDMETSFLEDIMVMEISLLKDIKELKEISNEDSSDNMNENSIEQEECVETKEKDKVEETERLCTFDSISILSKESEYFECLKEKEYELEKSESTKKNECFIEKQQYRRRAKRKRGFQREMWPILGFSKFMPAFSHLSCEMMKFDIHQEELRIQTEGLEEFTRLPRQLKVLRSSTESN</sequence>
<comment type="caution">
    <text evidence="1">The sequence shown here is derived from an EMBL/GenBank/DDBJ whole genome shotgun (WGS) entry which is preliminary data.</text>
</comment>
<evidence type="ECO:0000313" key="1">
    <source>
        <dbReference type="EMBL" id="KAI5676233.1"/>
    </source>
</evidence>
<organism evidence="1 2">
    <name type="scientific">Catharanthus roseus</name>
    <name type="common">Madagascar periwinkle</name>
    <name type="synonym">Vinca rosea</name>
    <dbReference type="NCBI Taxonomy" id="4058"/>
    <lineage>
        <taxon>Eukaryota</taxon>
        <taxon>Viridiplantae</taxon>
        <taxon>Streptophyta</taxon>
        <taxon>Embryophyta</taxon>
        <taxon>Tracheophyta</taxon>
        <taxon>Spermatophyta</taxon>
        <taxon>Magnoliopsida</taxon>
        <taxon>eudicotyledons</taxon>
        <taxon>Gunneridae</taxon>
        <taxon>Pentapetalae</taxon>
        <taxon>asterids</taxon>
        <taxon>lamiids</taxon>
        <taxon>Gentianales</taxon>
        <taxon>Apocynaceae</taxon>
        <taxon>Rauvolfioideae</taxon>
        <taxon>Vinceae</taxon>
        <taxon>Catharanthinae</taxon>
        <taxon>Catharanthus</taxon>
    </lineage>
</organism>
<keyword evidence="2" id="KW-1185">Reference proteome</keyword>
<protein>
    <submittedName>
        <fullName evidence="1">Uncharacterized protein</fullName>
    </submittedName>
</protein>
<reference evidence="2" key="1">
    <citation type="journal article" date="2023" name="Nat. Plants">
        <title>Single-cell RNA sequencing provides a high-resolution roadmap for understanding the multicellular compartmentation of specialized metabolism.</title>
        <authorList>
            <person name="Sun S."/>
            <person name="Shen X."/>
            <person name="Li Y."/>
            <person name="Li Y."/>
            <person name="Wang S."/>
            <person name="Li R."/>
            <person name="Zhang H."/>
            <person name="Shen G."/>
            <person name="Guo B."/>
            <person name="Wei J."/>
            <person name="Xu J."/>
            <person name="St-Pierre B."/>
            <person name="Chen S."/>
            <person name="Sun C."/>
        </authorList>
    </citation>
    <scope>NUCLEOTIDE SEQUENCE [LARGE SCALE GENOMIC DNA]</scope>
</reference>